<evidence type="ECO:0000313" key="1">
    <source>
        <dbReference type="EMBL" id="RUP36066.1"/>
    </source>
</evidence>
<keyword evidence="2" id="KW-1185">Reference proteome</keyword>
<dbReference type="AlphaFoldDB" id="A0A433CC51"/>
<accession>A0A433CC51</accession>
<evidence type="ECO:0000313" key="2">
    <source>
        <dbReference type="Proteomes" id="UP000268093"/>
    </source>
</evidence>
<gene>
    <name evidence="1" type="ORF">BC936DRAFT_138492</name>
</gene>
<dbReference type="Proteomes" id="UP000268093">
    <property type="component" value="Unassembled WGS sequence"/>
</dbReference>
<protein>
    <submittedName>
        <fullName evidence="1">Uncharacterized protein</fullName>
    </submittedName>
</protein>
<organism evidence="1 2">
    <name type="scientific">Jimgerdemannia flammicorona</name>
    <dbReference type="NCBI Taxonomy" id="994334"/>
    <lineage>
        <taxon>Eukaryota</taxon>
        <taxon>Fungi</taxon>
        <taxon>Fungi incertae sedis</taxon>
        <taxon>Mucoromycota</taxon>
        <taxon>Mucoromycotina</taxon>
        <taxon>Endogonomycetes</taxon>
        <taxon>Endogonales</taxon>
        <taxon>Endogonaceae</taxon>
        <taxon>Jimgerdemannia</taxon>
    </lineage>
</organism>
<reference evidence="1 2" key="1">
    <citation type="journal article" date="2018" name="New Phytol.">
        <title>Phylogenomics of Endogonaceae and evolution of mycorrhizas within Mucoromycota.</title>
        <authorList>
            <person name="Chang Y."/>
            <person name="Desiro A."/>
            <person name="Na H."/>
            <person name="Sandor L."/>
            <person name="Lipzen A."/>
            <person name="Clum A."/>
            <person name="Barry K."/>
            <person name="Grigoriev I.V."/>
            <person name="Martin F.M."/>
            <person name="Stajich J.E."/>
            <person name="Smith M.E."/>
            <person name="Bonito G."/>
            <person name="Spatafora J.W."/>
        </authorList>
    </citation>
    <scope>NUCLEOTIDE SEQUENCE [LARGE SCALE GENOMIC DNA]</scope>
    <source>
        <strain evidence="1 2">GMNB39</strain>
    </source>
</reference>
<dbReference type="EMBL" id="RBNI01013185">
    <property type="protein sequence ID" value="RUP36066.1"/>
    <property type="molecule type" value="Genomic_DNA"/>
</dbReference>
<proteinExistence type="predicted"/>
<feature type="non-terminal residue" evidence="1">
    <location>
        <position position="1"/>
    </location>
</feature>
<comment type="caution">
    <text evidence="1">The sequence shown here is derived from an EMBL/GenBank/DDBJ whole genome shotgun (WGS) entry which is preliminary data.</text>
</comment>
<name>A0A433CC51_9FUNG</name>
<sequence length="72" mass="7695">FAAGSGLLRGQISAGLGCATQVDYLHLLFGPCQAGFDRRSMINTAPSVTRITLFGGCRERIRAVISLVIKLE</sequence>